<dbReference type="InterPro" id="IPR023093">
    <property type="entry name" value="ScpA-like_C"/>
</dbReference>
<accession>A0A928VYI9</accession>
<evidence type="ECO:0000256" key="1">
    <source>
        <dbReference type="ARBA" id="ARBA00022829"/>
    </source>
</evidence>
<dbReference type="RefSeq" id="WP_264322630.1">
    <property type="nucleotide sequence ID" value="NZ_JADEXN010000363.1"/>
</dbReference>
<evidence type="ECO:0000313" key="3">
    <source>
        <dbReference type="EMBL" id="MBE9042471.1"/>
    </source>
</evidence>
<reference evidence="3" key="1">
    <citation type="submission" date="2020-10" db="EMBL/GenBank/DDBJ databases">
        <authorList>
            <person name="Castelo-Branco R."/>
            <person name="Eusebio N."/>
            <person name="Adriana R."/>
            <person name="Vieira A."/>
            <person name="Brugerolle De Fraissinette N."/>
            <person name="Rezende De Castro R."/>
            <person name="Schneider M.P."/>
            <person name="Vasconcelos V."/>
            <person name="Leao P.N."/>
        </authorList>
    </citation>
    <scope>NUCLEOTIDE SEQUENCE</scope>
    <source>
        <strain evidence="3">LEGE 11467</strain>
    </source>
</reference>
<dbReference type="InterPro" id="IPR003768">
    <property type="entry name" value="ScpA"/>
</dbReference>
<dbReference type="EMBL" id="JADEXN010000363">
    <property type="protein sequence ID" value="MBE9042471.1"/>
    <property type="molecule type" value="Genomic_DNA"/>
</dbReference>
<dbReference type="GO" id="GO:0007059">
    <property type="term" value="P:chromosome segregation"/>
    <property type="evidence" value="ECO:0007669"/>
    <property type="project" value="UniProtKB-KW"/>
</dbReference>
<organism evidence="3 4">
    <name type="scientific">Zarconia navalis LEGE 11467</name>
    <dbReference type="NCBI Taxonomy" id="1828826"/>
    <lineage>
        <taxon>Bacteria</taxon>
        <taxon>Bacillati</taxon>
        <taxon>Cyanobacteriota</taxon>
        <taxon>Cyanophyceae</taxon>
        <taxon>Oscillatoriophycideae</taxon>
        <taxon>Oscillatoriales</taxon>
        <taxon>Oscillatoriales incertae sedis</taxon>
        <taxon>Zarconia</taxon>
        <taxon>Zarconia navalis</taxon>
    </lineage>
</organism>
<dbReference type="AlphaFoldDB" id="A0A928VYI9"/>
<dbReference type="PANTHER" id="PTHR33969">
    <property type="entry name" value="SEGREGATION AND CONDENSATION PROTEIN A"/>
    <property type="match status" value="1"/>
</dbReference>
<keyword evidence="4" id="KW-1185">Reference proteome</keyword>
<comment type="caution">
    <text evidence="3">The sequence shown here is derived from an EMBL/GenBank/DDBJ whole genome shotgun (WGS) entry which is preliminary data.</text>
</comment>
<name>A0A928VYI9_9CYAN</name>
<dbReference type="PANTHER" id="PTHR33969:SF2">
    <property type="entry name" value="SEGREGATION AND CONDENSATION PROTEIN A"/>
    <property type="match status" value="1"/>
</dbReference>
<evidence type="ECO:0000256" key="2">
    <source>
        <dbReference type="ARBA" id="ARBA00044777"/>
    </source>
</evidence>
<evidence type="ECO:0000313" key="4">
    <source>
        <dbReference type="Proteomes" id="UP000621799"/>
    </source>
</evidence>
<keyword evidence="1" id="KW-0159">Chromosome partition</keyword>
<gene>
    <name evidence="3" type="ORF">IQ235_16995</name>
</gene>
<dbReference type="Proteomes" id="UP000621799">
    <property type="component" value="Unassembled WGS sequence"/>
</dbReference>
<dbReference type="Gene3D" id="1.10.10.580">
    <property type="entry name" value="Structural maintenance of chromosome 1. Chain E"/>
    <property type="match status" value="1"/>
</dbReference>
<proteinExistence type="predicted"/>
<dbReference type="Gene3D" id="6.10.250.2410">
    <property type="match status" value="1"/>
</dbReference>
<dbReference type="Pfam" id="PF02616">
    <property type="entry name" value="SMC_ScpA"/>
    <property type="match status" value="1"/>
</dbReference>
<sequence length="269" mass="30780">MTLSLAQDAISVLIDLAERGEIDPWNVKVIEVVDRYLAELNPVPEVGTSPYYADLSRSGQAFLYASMLVLLKADSLLQSTSENDEPGLEDAEEWFEEARDAIATLPLKLEEQLHRRAVAPPPRKRRVTLQEMIDQLQVMATTLAEPLRRSRSRRALRQAKSKAARDITQLAHQENLTEMATELEQFLRDRRSEFCSEREWLPFEELLAMWTPTVPPSLHKSETSDRVALFWALLLLSSQSKVELEQEEFYQDINIRLTLEDDRTSAQAG</sequence>
<protein>
    <recommendedName>
        <fullName evidence="2">Segregation and condensation protein A</fullName>
    </recommendedName>
</protein>